<organism evidence="4 5">
    <name type="scientific">Eimeria acervulina</name>
    <name type="common">Coccidian parasite</name>
    <dbReference type="NCBI Taxonomy" id="5801"/>
    <lineage>
        <taxon>Eukaryota</taxon>
        <taxon>Sar</taxon>
        <taxon>Alveolata</taxon>
        <taxon>Apicomplexa</taxon>
        <taxon>Conoidasida</taxon>
        <taxon>Coccidia</taxon>
        <taxon>Eucoccidiorida</taxon>
        <taxon>Eimeriorina</taxon>
        <taxon>Eimeriidae</taxon>
        <taxon>Eimeria</taxon>
    </lineage>
</organism>
<dbReference type="VEuPathDB" id="ToxoDB:EAH_00015710"/>
<dbReference type="AlphaFoldDB" id="U6GK12"/>
<sequence>MEALAGALQRVTVEGGDSVLAGVEDSLSASERAAVLKLKQLQEEHSALSARFEADVLRLKLEYEEKYKPLYKERLEVLAATANPAGDQAAEKETTGTPGLPSFWLRALKANRLLADIIEEYDEGPLSYLKDITCEWLSAPLEDKKEEGNIEVETAHGESFRLKFEFAENPFFTPLTLIKEYWLAVGEGGRGAELIRTKGTSIMWEKNKDITKKTVVRRQRNRKTKQTRTITETVDANSFFNLFADHEIPSDDKLQQMDEKEVEELQMVVEADYDIGITIRDKIIPRAVDWYLGQVDDDSDFDDYDANDEEFDSEESDEEEDSSDEEPPRPHKGHYRH</sequence>
<dbReference type="GO" id="GO:0005634">
    <property type="term" value="C:nucleus"/>
    <property type="evidence" value="ECO:0007669"/>
    <property type="project" value="InterPro"/>
</dbReference>
<reference evidence="4" key="1">
    <citation type="submission" date="2013-10" db="EMBL/GenBank/DDBJ databases">
        <title>Genomic analysis of the causative agents of coccidiosis in chickens.</title>
        <authorList>
            <person name="Reid A.J."/>
            <person name="Blake D."/>
            <person name="Billington K."/>
            <person name="Browne H."/>
            <person name="Dunn M."/>
            <person name="Hung S."/>
            <person name="Kawahara F."/>
            <person name="Miranda-Saavedra D."/>
            <person name="Mourier T."/>
            <person name="Nagra H."/>
            <person name="Otto T.D."/>
            <person name="Rawlings N."/>
            <person name="Sanchez A."/>
            <person name="Sanders M."/>
            <person name="Subramaniam C."/>
            <person name="Tay Y."/>
            <person name="Dear P."/>
            <person name="Doerig C."/>
            <person name="Gruber A."/>
            <person name="Parkinson J."/>
            <person name="Shirley M."/>
            <person name="Wan K.L."/>
            <person name="Berriman M."/>
            <person name="Tomley F."/>
            <person name="Pain A."/>
        </authorList>
    </citation>
    <scope>NUCLEOTIDE SEQUENCE</scope>
    <source>
        <strain evidence="4">Houghton</strain>
    </source>
</reference>
<dbReference type="RefSeq" id="XP_013249519.1">
    <property type="nucleotide sequence ID" value="XM_013394065.1"/>
</dbReference>
<dbReference type="GeneID" id="25269641"/>
<reference evidence="4" key="2">
    <citation type="submission" date="2013-10" db="EMBL/GenBank/DDBJ databases">
        <authorList>
            <person name="Aslett M."/>
        </authorList>
    </citation>
    <scope>NUCLEOTIDE SEQUENCE</scope>
    <source>
        <strain evidence="4">Houghton</strain>
    </source>
</reference>
<name>U6GK12_EIMAC</name>
<dbReference type="GO" id="GO:0006334">
    <property type="term" value="P:nucleosome assembly"/>
    <property type="evidence" value="ECO:0007669"/>
    <property type="project" value="InterPro"/>
</dbReference>
<feature type="compositionally biased region" description="Acidic residues" evidence="3">
    <location>
        <begin position="296"/>
        <end position="325"/>
    </location>
</feature>
<dbReference type="Proteomes" id="UP000018050">
    <property type="component" value="Unassembled WGS sequence"/>
</dbReference>
<evidence type="ECO:0000313" key="4">
    <source>
        <dbReference type="EMBL" id="CDI80546.1"/>
    </source>
</evidence>
<dbReference type="Gene3D" id="3.30.1120.90">
    <property type="entry name" value="Nucleosome assembly protein"/>
    <property type="match status" value="1"/>
</dbReference>
<dbReference type="Gene3D" id="1.20.5.1500">
    <property type="match status" value="1"/>
</dbReference>
<evidence type="ECO:0000313" key="5">
    <source>
        <dbReference type="Proteomes" id="UP000018050"/>
    </source>
</evidence>
<evidence type="ECO:0000256" key="1">
    <source>
        <dbReference type="ARBA" id="ARBA00009947"/>
    </source>
</evidence>
<dbReference type="PANTHER" id="PTHR11875">
    <property type="entry name" value="TESTIS-SPECIFIC Y-ENCODED PROTEIN"/>
    <property type="match status" value="1"/>
</dbReference>
<protein>
    <submittedName>
        <fullName evidence="4">Nucleosome assembly protein, putative</fullName>
    </submittedName>
</protein>
<dbReference type="SUPFAM" id="SSF143113">
    <property type="entry name" value="NAP-like"/>
    <property type="match status" value="1"/>
</dbReference>
<proteinExistence type="inferred from homology"/>
<dbReference type="OrthoDB" id="27325at2759"/>
<dbReference type="InterPro" id="IPR037231">
    <property type="entry name" value="NAP-like_sf"/>
</dbReference>
<comment type="similarity">
    <text evidence="1 2">Belongs to the nucleosome assembly protein (NAP) family.</text>
</comment>
<feature type="region of interest" description="Disordered" evidence="3">
    <location>
        <begin position="296"/>
        <end position="337"/>
    </location>
</feature>
<dbReference type="InterPro" id="IPR002164">
    <property type="entry name" value="NAP_family"/>
</dbReference>
<dbReference type="OMA" id="AAECKQN"/>
<dbReference type="EMBL" id="HG671237">
    <property type="protein sequence ID" value="CDI80546.1"/>
    <property type="molecule type" value="Genomic_DNA"/>
</dbReference>
<accession>U6GK12</accession>
<keyword evidence="5" id="KW-1185">Reference proteome</keyword>
<evidence type="ECO:0000256" key="3">
    <source>
        <dbReference type="SAM" id="MobiDB-lite"/>
    </source>
</evidence>
<evidence type="ECO:0000256" key="2">
    <source>
        <dbReference type="RuleBase" id="RU003876"/>
    </source>
</evidence>
<dbReference type="Pfam" id="PF00956">
    <property type="entry name" value="NAP"/>
    <property type="match status" value="1"/>
</dbReference>
<gene>
    <name evidence="4" type="ORF">EAH_00015710</name>
</gene>